<dbReference type="RefSeq" id="WP_341566308.1">
    <property type="nucleotide sequence ID" value="NZ_JBAKAR010000001.1"/>
</dbReference>
<protein>
    <recommendedName>
        <fullName evidence="1">diguanylate cyclase</fullName>
        <ecNumber evidence="1">2.7.7.65</ecNumber>
    </recommendedName>
</protein>
<dbReference type="SUPFAM" id="SSF55785">
    <property type="entry name" value="PYP-like sensor domain (PAS domain)"/>
    <property type="match status" value="1"/>
</dbReference>
<sequence>MSTKFDDSVYRSIVENSIDAVVIINRSGDIVSWNSAAEQIFGYTASEAIGKYVHDILPAHDLRDKANKSFQKFKKKGSGPLVGKVLQVRGLKKNGDEVHVQFSFNTAVVNGELFAFAFIRDISELIDLQEKLIFQATVDPLTNLLNRRAFLQQTEAAFNMSKRHKEPLSLLMIDFDFFKEINDQYGHHVGDIVLKEFSSKTSKLLRTEDIIGRIGGEEFVIALTKTPIEYSLKLAERIRVSTENINIKTPGLSVSFTVSIGVSCIENNDESLQQLLERSDKAMYKAKKEKNCVVSISS</sequence>
<feature type="domain" description="GGDEF" evidence="4">
    <location>
        <begin position="166"/>
        <end position="298"/>
    </location>
</feature>
<dbReference type="EMBL" id="JBAKAR010000001">
    <property type="protein sequence ID" value="MEL0612200.1"/>
    <property type="molecule type" value="Genomic_DNA"/>
</dbReference>
<dbReference type="PANTHER" id="PTHR45138">
    <property type="entry name" value="REGULATORY COMPONENTS OF SENSORY TRANSDUCTION SYSTEM"/>
    <property type="match status" value="1"/>
</dbReference>
<keyword evidence="5" id="KW-0548">Nucleotidyltransferase</keyword>
<dbReference type="InterPro" id="IPR013767">
    <property type="entry name" value="PAS_fold"/>
</dbReference>
<dbReference type="PROSITE" id="PS50887">
    <property type="entry name" value="GGDEF"/>
    <property type="match status" value="1"/>
</dbReference>
<dbReference type="Proteomes" id="UP001379949">
    <property type="component" value="Unassembled WGS sequence"/>
</dbReference>
<dbReference type="InterPro" id="IPR035965">
    <property type="entry name" value="PAS-like_dom_sf"/>
</dbReference>
<dbReference type="Gene3D" id="3.30.70.270">
    <property type="match status" value="1"/>
</dbReference>
<dbReference type="EC" id="2.7.7.65" evidence="1"/>
<proteinExistence type="predicted"/>
<comment type="caution">
    <text evidence="5">The sequence shown here is derived from an EMBL/GenBank/DDBJ whole genome shotgun (WGS) entry which is preliminary data.</text>
</comment>
<evidence type="ECO:0000259" key="3">
    <source>
        <dbReference type="PROSITE" id="PS50112"/>
    </source>
</evidence>
<evidence type="ECO:0000313" key="5">
    <source>
        <dbReference type="EMBL" id="MEL0612200.1"/>
    </source>
</evidence>
<keyword evidence="6" id="KW-1185">Reference proteome</keyword>
<keyword evidence="5" id="KW-0808">Transferase</keyword>
<feature type="domain" description="PAS" evidence="3">
    <location>
        <begin position="6"/>
        <end position="61"/>
    </location>
</feature>
<dbReference type="Pfam" id="PF00990">
    <property type="entry name" value="GGDEF"/>
    <property type="match status" value="1"/>
</dbReference>
<reference evidence="5 6" key="1">
    <citation type="submission" date="2024-02" db="EMBL/GenBank/DDBJ databases">
        <title>Bacteria isolated from the canopy kelp, Nereocystis luetkeana.</title>
        <authorList>
            <person name="Pfister C.A."/>
            <person name="Younker I.T."/>
            <person name="Light S.H."/>
        </authorList>
    </citation>
    <scope>NUCLEOTIDE SEQUENCE [LARGE SCALE GENOMIC DNA]</scope>
    <source>
        <strain evidence="5 6">TI.4.07</strain>
    </source>
</reference>
<evidence type="ECO:0000256" key="2">
    <source>
        <dbReference type="ARBA" id="ARBA00034247"/>
    </source>
</evidence>
<comment type="catalytic activity">
    <reaction evidence="2">
        <text>2 GTP = 3',3'-c-di-GMP + 2 diphosphate</text>
        <dbReference type="Rhea" id="RHEA:24898"/>
        <dbReference type="ChEBI" id="CHEBI:33019"/>
        <dbReference type="ChEBI" id="CHEBI:37565"/>
        <dbReference type="ChEBI" id="CHEBI:58805"/>
        <dbReference type="EC" id="2.7.7.65"/>
    </reaction>
</comment>
<dbReference type="PANTHER" id="PTHR45138:SF9">
    <property type="entry name" value="DIGUANYLATE CYCLASE DGCM-RELATED"/>
    <property type="match status" value="1"/>
</dbReference>
<dbReference type="Gene3D" id="3.30.450.20">
    <property type="entry name" value="PAS domain"/>
    <property type="match status" value="1"/>
</dbReference>
<name>A0ABU9G1S0_9GAMM</name>
<dbReference type="InterPro" id="IPR000160">
    <property type="entry name" value="GGDEF_dom"/>
</dbReference>
<evidence type="ECO:0000313" key="6">
    <source>
        <dbReference type="Proteomes" id="UP001379949"/>
    </source>
</evidence>
<dbReference type="InterPro" id="IPR029787">
    <property type="entry name" value="Nucleotide_cyclase"/>
</dbReference>
<accession>A0ABU9G1S0</accession>
<dbReference type="PROSITE" id="PS50112">
    <property type="entry name" value="PAS"/>
    <property type="match status" value="1"/>
</dbReference>
<dbReference type="NCBIfam" id="TIGR00254">
    <property type="entry name" value="GGDEF"/>
    <property type="match status" value="1"/>
</dbReference>
<dbReference type="CDD" id="cd01949">
    <property type="entry name" value="GGDEF"/>
    <property type="match status" value="1"/>
</dbReference>
<dbReference type="InterPro" id="IPR043128">
    <property type="entry name" value="Rev_trsase/Diguanyl_cyclase"/>
</dbReference>
<gene>
    <name evidence="5" type="ORF">V6242_03510</name>
</gene>
<organism evidence="5 6">
    <name type="scientific">Marinomonas arenicola</name>
    <dbReference type="NCBI Taxonomy" id="569601"/>
    <lineage>
        <taxon>Bacteria</taxon>
        <taxon>Pseudomonadati</taxon>
        <taxon>Pseudomonadota</taxon>
        <taxon>Gammaproteobacteria</taxon>
        <taxon>Oceanospirillales</taxon>
        <taxon>Oceanospirillaceae</taxon>
        <taxon>Marinomonas</taxon>
    </lineage>
</organism>
<dbReference type="SMART" id="SM00091">
    <property type="entry name" value="PAS"/>
    <property type="match status" value="1"/>
</dbReference>
<dbReference type="NCBIfam" id="TIGR00229">
    <property type="entry name" value="sensory_box"/>
    <property type="match status" value="1"/>
</dbReference>
<dbReference type="InterPro" id="IPR000014">
    <property type="entry name" value="PAS"/>
</dbReference>
<dbReference type="Pfam" id="PF00989">
    <property type="entry name" value="PAS"/>
    <property type="match status" value="1"/>
</dbReference>
<dbReference type="GO" id="GO:0052621">
    <property type="term" value="F:diguanylate cyclase activity"/>
    <property type="evidence" value="ECO:0007669"/>
    <property type="project" value="UniProtKB-EC"/>
</dbReference>
<dbReference type="InterPro" id="IPR050469">
    <property type="entry name" value="Diguanylate_Cyclase"/>
</dbReference>
<evidence type="ECO:0000256" key="1">
    <source>
        <dbReference type="ARBA" id="ARBA00012528"/>
    </source>
</evidence>
<dbReference type="CDD" id="cd00130">
    <property type="entry name" value="PAS"/>
    <property type="match status" value="1"/>
</dbReference>
<dbReference type="SUPFAM" id="SSF55073">
    <property type="entry name" value="Nucleotide cyclase"/>
    <property type="match status" value="1"/>
</dbReference>
<dbReference type="SMART" id="SM00267">
    <property type="entry name" value="GGDEF"/>
    <property type="match status" value="1"/>
</dbReference>
<evidence type="ECO:0000259" key="4">
    <source>
        <dbReference type="PROSITE" id="PS50887"/>
    </source>
</evidence>